<name>A0A6J6CJ29_9ZZZZ</name>
<organism evidence="5">
    <name type="scientific">freshwater metagenome</name>
    <dbReference type="NCBI Taxonomy" id="449393"/>
    <lineage>
        <taxon>unclassified sequences</taxon>
        <taxon>metagenomes</taxon>
        <taxon>ecological metagenomes</taxon>
    </lineage>
</organism>
<evidence type="ECO:0000313" key="5">
    <source>
        <dbReference type="EMBL" id="CAB4551175.1"/>
    </source>
</evidence>
<dbReference type="Gene3D" id="3.30.230.10">
    <property type="match status" value="1"/>
</dbReference>
<dbReference type="GO" id="GO:0004176">
    <property type="term" value="F:ATP-dependent peptidase activity"/>
    <property type="evidence" value="ECO:0007669"/>
    <property type="project" value="InterPro"/>
</dbReference>
<dbReference type="Pfam" id="PF13180">
    <property type="entry name" value="PDZ_2"/>
    <property type="match status" value="1"/>
</dbReference>
<sequence>MVELNEEEPVPAPATAGEESPHWSRRRRWLTSLGFLFAVLIITLGLVLRLPYYVMSPGSSRPTESLISVSGAQTYVNGGEVDFLTVSLRQATPFEALAAWVNPDLDLASREDILGKQSPDQNRDLNLRLMTESKDAAQYQALTRLGYPVESTGTGAVVASVVESGPSANMLVPGDVIVRANGQQISFSQQLINVISATTPGATITLGVEPFDSKLEGALPPREVQVVLGAREGDATKGFLGVSTFTRDLAFTFPVEVTIDSGRVGGPSAGLAFTLGILDVMTPESLTGGLNVSVTGTITLDGSVGPIGGIHQKVMASRRAGVDLMLVPASEIDEARKYAGDLRVEPVESLTQALEVLTTVGGGNLVLPAVGSALAAN</sequence>
<feature type="transmembrane region" description="Helical" evidence="2">
    <location>
        <begin position="33"/>
        <end position="54"/>
    </location>
</feature>
<feature type="domain" description="PDZ" evidence="3">
    <location>
        <begin position="126"/>
        <end position="186"/>
    </location>
</feature>
<dbReference type="SMART" id="SM00228">
    <property type="entry name" value="PDZ"/>
    <property type="match status" value="1"/>
</dbReference>
<proteinExistence type="predicted"/>
<dbReference type="EMBL" id="CAEZSU010000081">
    <property type="protein sequence ID" value="CAB4551175.1"/>
    <property type="molecule type" value="Genomic_DNA"/>
</dbReference>
<evidence type="ECO:0000256" key="1">
    <source>
        <dbReference type="SAM" id="MobiDB-lite"/>
    </source>
</evidence>
<dbReference type="PROSITE" id="PS50106">
    <property type="entry name" value="PDZ"/>
    <property type="match status" value="1"/>
</dbReference>
<dbReference type="InterPro" id="IPR036034">
    <property type="entry name" value="PDZ_sf"/>
</dbReference>
<dbReference type="PANTHER" id="PTHR10046">
    <property type="entry name" value="ATP DEPENDENT LON PROTEASE FAMILY MEMBER"/>
    <property type="match status" value="1"/>
</dbReference>
<keyword evidence="2" id="KW-1133">Transmembrane helix</keyword>
<dbReference type="PROSITE" id="PS51786">
    <property type="entry name" value="LON_PROTEOLYTIC"/>
    <property type="match status" value="1"/>
</dbReference>
<dbReference type="GO" id="GO:0006508">
    <property type="term" value="P:proteolysis"/>
    <property type="evidence" value="ECO:0007669"/>
    <property type="project" value="InterPro"/>
</dbReference>
<dbReference type="InterPro" id="IPR014721">
    <property type="entry name" value="Ribsml_uS5_D2-typ_fold_subgr"/>
</dbReference>
<evidence type="ECO:0000259" key="3">
    <source>
        <dbReference type="PROSITE" id="PS50106"/>
    </source>
</evidence>
<dbReference type="GO" id="GO:0005524">
    <property type="term" value="F:ATP binding"/>
    <property type="evidence" value="ECO:0007669"/>
    <property type="project" value="InterPro"/>
</dbReference>
<evidence type="ECO:0000256" key="2">
    <source>
        <dbReference type="SAM" id="Phobius"/>
    </source>
</evidence>
<dbReference type="Pfam" id="PF05362">
    <property type="entry name" value="Lon_C"/>
    <property type="match status" value="1"/>
</dbReference>
<dbReference type="SUPFAM" id="SSF54211">
    <property type="entry name" value="Ribosomal protein S5 domain 2-like"/>
    <property type="match status" value="1"/>
</dbReference>
<keyword evidence="2" id="KW-0472">Membrane</keyword>
<feature type="domain" description="Lon proteolytic" evidence="4">
    <location>
        <begin position="264"/>
        <end position="360"/>
    </location>
</feature>
<feature type="region of interest" description="Disordered" evidence="1">
    <location>
        <begin position="1"/>
        <end position="21"/>
    </location>
</feature>
<dbReference type="InterPro" id="IPR001478">
    <property type="entry name" value="PDZ"/>
</dbReference>
<dbReference type="GO" id="GO:0030163">
    <property type="term" value="P:protein catabolic process"/>
    <property type="evidence" value="ECO:0007669"/>
    <property type="project" value="InterPro"/>
</dbReference>
<dbReference type="SUPFAM" id="SSF50156">
    <property type="entry name" value="PDZ domain-like"/>
    <property type="match status" value="1"/>
</dbReference>
<accession>A0A6J6CJ29</accession>
<gene>
    <name evidence="5" type="ORF">UFOPK1495_00881</name>
</gene>
<dbReference type="InterPro" id="IPR020568">
    <property type="entry name" value="Ribosomal_Su5_D2-typ_SF"/>
</dbReference>
<protein>
    <submittedName>
        <fullName evidence="5">Unannotated protein</fullName>
    </submittedName>
</protein>
<dbReference type="InterPro" id="IPR027065">
    <property type="entry name" value="Lon_Prtase"/>
</dbReference>
<keyword evidence="2" id="KW-0812">Transmembrane</keyword>
<dbReference type="InterPro" id="IPR008269">
    <property type="entry name" value="Lon_proteolytic"/>
</dbReference>
<dbReference type="Gene3D" id="2.30.42.10">
    <property type="match status" value="1"/>
</dbReference>
<dbReference type="AlphaFoldDB" id="A0A6J6CJ29"/>
<evidence type="ECO:0000259" key="4">
    <source>
        <dbReference type="PROSITE" id="PS51786"/>
    </source>
</evidence>
<dbReference type="GO" id="GO:0004252">
    <property type="term" value="F:serine-type endopeptidase activity"/>
    <property type="evidence" value="ECO:0007669"/>
    <property type="project" value="InterPro"/>
</dbReference>
<reference evidence="5" key="1">
    <citation type="submission" date="2020-05" db="EMBL/GenBank/DDBJ databases">
        <authorList>
            <person name="Chiriac C."/>
            <person name="Salcher M."/>
            <person name="Ghai R."/>
            <person name="Kavagutti S V."/>
        </authorList>
    </citation>
    <scope>NUCLEOTIDE SEQUENCE</scope>
</reference>